<sequence length="305" mass="32389">MRTGPRIAAFVTALAVVFAVAVWVGRSFGPKGDVTAAEHPAGHDAGAAAQPPSGLQASQGGYTLELAQSLRSAEPNSPLEFRILDEAGTPVVRFEESHEELLHLIVVRNDLTGYQHLHPVLDDRGTWRVPVDFSRAGDYRVFADFLPAGGPALTLSANVHVAGPYQPQPLPAVDASSTVGDYTVTLRGTPKAAEPSTLTLAVNRNGTPVDDLQPYLGAYGHLVALRAADLAYLHVHPIGEPGDGVTPAGPAVDFHTTFPSAGEYRLFLDFKHRDEVRTAEFTVSVEPSGQQHSPTQDHGGDGHGH</sequence>
<dbReference type="Proteomes" id="UP000466431">
    <property type="component" value="Chromosome"/>
</dbReference>
<evidence type="ECO:0000313" key="2">
    <source>
        <dbReference type="EMBL" id="BBY46292.1"/>
    </source>
</evidence>
<gene>
    <name evidence="2" type="ORF">MCEL_45870</name>
</gene>
<evidence type="ECO:0000313" key="3">
    <source>
        <dbReference type="Proteomes" id="UP000466431"/>
    </source>
</evidence>
<dbReference type="EMBL" id="AP022591">
    <property type="protein sequence ID" value="BBY46292.1"/>
    <property type="molecule type" value="Genomic_DNA"/>
</dbReference>
<dbReference type="STRING" id="1249101.BST21_18905"/>
<organism evidence="2 3">
    <name type="scientific">Mycolicibacterium celeriflavum</name>
    <name type="common">Mycobacterium celeriflavum</name>
    <dbReference type="NCBI Taxonomy" id="1249101"/>
    <lineage>
        <taxon>Bacteria</taxon>
        <taxon>Bacillati</taxon>
        <taxon>Actinomycetota</taxon>
        <taxon>Actinomycetes</taxon>
        <taxon>Mycobacteriales</taxon>
        <taxon>Mycobacteriaceae</taxon>
        <taxon>Mycolicibacterium</taxon>
    </lineage>
</organism>
<feature type="compositionally biased region" description="Polar residues" evidence="1">
    <location>
        <begin position="285"/>
        <end position="296"/>
    </location>
</feature>
<protein>
    <submittedName>
        <fullName evidence="2">Uncharacterized protein</fullName>
    </submittedName>
</protein>
<feature type="region of interest" description="Disordered" evidence="1">
    <location>
        <begin position="282"/>
        <end position="305"/>
    </location>
</feature>
<dbReference type="AlphaFoldDB" id="A0A1X0BP48"/>
<name>A0A1X0BP48_MYCCF</name>
<keyword evidence="3" id="KW-1185">Reference proteome</keyword>
<dbReference type="RefSeq" id="WP_083005734.1">
    <property type="nucleotide sequence ID" value="NZ_AP022591.1"/>
</dbReference>
<dbReference type="OrthoDB" id="128043at2"/>
<feature type="region of interest" description="Disordered" evidence="1">
    <location>
        <begin position="35"/>
        <end position="55"/>
    </location>
</feature>
<proteinExistence type="predicted"/>
<accession>A0A1X0BP48</accession>
<evidence type="ECO:0000256" key="1">
    <source>
        <dbReference type="SAM" id="MobiDB-lite"/>
    </source>
</evidence>
<reference evidence="2 3" key="1">
    <citation type="journal article" date="2019" name="Emerg. Microbes Infect.">
        <title>Comprehensive subspecies identification of 175 nontuberculous mycobacteria species based on 7547 genomic profiles.</title>
        <authorList>
            <person name="Matsumoto Y."/>
            <person name="Kinjo T."/>
            <person name="Motooka D."/>
            <person name="Nabeya D."/>
            <person name="Jung N."/>
            <person name="Uechi K."/>
            <person name="Horii T."/>
            <person name="Iida T."/>
            <person name="Fujita J."/>
            <person name="Nakamura S."/>
        </authorList>
    </citation>
    <scope>NUCLEOTIDE SEQUENCE [LARGE SCALE GENOMIC DNA]</scope>
    <source>
        <strain evidence="2 3">JCM 18439</strain>
    </source>
</reference>
<dbReference type="KEGG" id="mcee:MCEL_45870"/>